<keyword evidence="2 4" id="KW-0560">Oxidoreductase</keyword>
<dbReference type="PANTHER" id="PTHR47706">
    <property type="entry name" value="NMRA-LIKE FAMILY PROTEIN"/>
    <property type="match status" value="1"/>
</dbReference>
<evidence type="ECO:0000259" key="3">
    <source>
        <dbReference type="Pfam" id="PF05368"/>
    </source>
</evidence>
<keyword evidence="5" id="KW-1185">Reference proteome</keyword>
<dbReference type="InterPro" id="IPR036291">
    <property type="entry name" value="NAD(P)-bd_dom_sf"/>
</dbReference>
<dbReference type="OrthoDB" id="419598at2759"/>
<protein>
    <submittedName>
        <fullName evidence="4">Phenylcoumaran benzylic ether reductase</fullName>
        <ecNumber evidence="4">1.3.1.-</ecNumber>
    </submittedName>
</protein>
<dbReference type="InterPro" id="IPR008030">
    <property type="entry name" value="NmrA-like"/>
</dbReference>
<dbReference type="Gene3D" id="3.90.25.10">
    <property type="entry name" value="UDP-galactose 4-epimerase, domain 1"/>
    <property type="match status" value="1"/>
</dbReference>
<accession>A0A0F4Z2V6</accession>
<dbReference type="GeneID" id="25313898"/>
<comment type="caution">
    <text evidence="4">The sequence shown here is derived from an EMBL/GenBank/DDBJ whole genome shotgun (WGS) entry which is preliminary data.</text>
</comment>
<dbReference type="CDD" id="cd05259">
    <property type="entry name" value="PCBER_SDR_a"/>
    <property type="match status" value="1"/>
</dbReference>
<dbReference type="InterPro" id="IPR045312">
    <property type="entry name" value="PCBER-like"/>
</dbReference>
<dbReference type="Gene3D" id="3.40.50.720">
    <property type="entry name" value="NAD(P)-binding Rossmann-like Domain"/>
    <property type="match status" value="1"/>
</dbReference>
<reference evidence="4 5" key="1">
    <citation type="submission" date="2015-04" db="EMBL/GenBank/DDBJ databases">
        <authorList>
            <person name="Heijne W.H."/>
            <person name="Fedorova N.D."/>
            <person name="Nierman W.C."/>
            <person name="Vollebregt A.W."/>
            <person name="Zhao Z."/>
            <person name="Wu L."/>
            <person name="Kumar M."/>
            <person name="Stam H."/>
            <person name="van den Berg M.A."/>
            <person name="Pel H.J."/>
        </authorList>
    </citation>
    <scope>NUCLEOTIDE SEQUENCE [LARGE SCALE GENOMIC DNA]</scope>
    <source>
        <strain evidence="4 5">CBS 393.64</strain>
    </source>
</reference>
<organism evidence="4 5">
    <name type="scientific">Rasamsonia emersonii (strain ATCC 16479 / CBS 393.64 / IMI 116815)</name>
    <dbReference type="NCBI Taxonomy" id="1408163"/>
    <lineage>
        <taxon>Eukaryota</taxon>
        <taxon>Fungi</taxon>
        <taxon>Dikarya</taxon>
        <taxon>Ascomycota</taxon>
        <taxon>Pezizomycotina</taxon>
        <taxon>Eurotiomycetes</taxon>
        <taxon>Eurotiomycetidae</taxon>
        <taxon>Eurotiales</taxon>
        <taxon>Trichocomaceae</taxon>
        <taxon>Rasamsonia</taxon>
    </lineage>
</organism>
<dbReference type="RefSeq" id="XP_013331038.1">
    <property type="nucleotide sequence ID" value="XM_013475584.1"/>
</dbReference>
<keyword evidence="1" id="KW-0521">NADP</keyword>
<dbReference type="SUPFAM" id="SSF51735">
    <property type="entry name" value="NAD(P)-binding Rossmann-fold domains"/>
    <property type="match status" value="1"/>
</dbReference>
<dbReference type="EMBL" id="LASV01000062">
    <property type="protein sequence ID" value="KKA24426.1"/>
    <property type="molecule type" value="Genomic_DNA"/>
</dbReference>
<dbReference type="Pfam" id="PF05368">
    <property type="entry name" value="NmrA"/>
    <property type="match status" value="1"/>
</dbReference>
<gene>
    <name evidence="4" type="ORF">T310_1547</name>
</gene>
<dbReference type="AlphaFoldDB" id="A0A0F4Z2V6"/>
<dbReference type="Proteomes" id="UP000053958">
    <property type="component" value="Unassembled WGS sequence"/>
</dbReference>
<proteinExistence type="predicted"/>
<dbReference type="GO" id="GO:0016491">
    <property type="term" value="F:oxidoreductase activity"/>
    <property type="evidence" value="ECO:0007669"/>
    <property type="project" value="UniProtKB-KW"/>
</dbReference>
<name>A0A0F4Z2V6_RASE3</name>
<evidence type="ECO:0000256" key="1">
    <source>
        <dbReference type="ARBA" id="ARBA00022857"/>
    </source>
</evidence>
<dbReference type="PANTHER" id="PTHR47706:SF6">
    <property type="entry name" value="NMRA-LIKE FAMILY PROTEIN (AFU_ORTHOLOGUE AFUA_6G00280)"/>
    <property type="match status" value="1"/>
</dbReference>
<evidence type="ECO:0000313" key="5">
    <source>
        <dbReference type="Proteomes" id="UP000053958"/>
    </source>
</evidence>
<dbReference type="InterPro" id="IPR051609">
    <property type="entry name" value="NmrA/Isoflavone_reductase-like"/>
</dbReference>
<dbReference type="EC" id="1.3.1.-" evidence="4"/>
<evidence type="ECO:0000313" key="4">
    <source>
        <dbReference type="EMBL" id="KKA24426.1"/>
    </source>
</evidence>
<sequence>MAQKKVLVLGATGETGASIVNALLEAGKFEVSALVRPSSAEKPAVKALRDRNVDIRVVDITTDSVEAIAQKLSDIHTVISAIAPNAHLAQLRLVDAAKVAGVKRFVPCAFATAAPSGGIMVIRDEKEAVFQHLWKQYIPYTIIDVGYWHQLSFPRLPSGRLDYAMVTPSPATFYGDPDIPTAVTDLRDVGRYVALIIEDDRTLNQKVFVYGDLITQRGAAELVEKLSGEKIGPINHVTPEELLAQIDSLKATFDPNDTSLARKIPLIGAQYNYSKFVRGDNQPERAAYLGYLDGRKLYPDFQPISFEAFLKEVVDGKAKKGVKTGS</sequence>
<evidence type="ECO:0000256" key="2">
    <source>
        <dbReference type="ARBA" id="ARBA00023002"/>
    </source>
</evidence>
<feature type="domain" description="NmrA-like" evidence="3">
    <location>
        <begin position="3"/>
        <end position="273"/>
    </location>
</feature>